<sequence length="207" mass="22115">MATAAPTADSPRERILETAAALFYAHGIHAVGVDLIIARAEVAKASFYKHFPSKQDLIVAILSRRGEAWRQGLAESVRERCADPALRPLAVFDALGERFGQGDFRGCMFINSMVELADRGHAGHAVADDHKRRVTAYLRGLLEQAGVDPAAALAEQYMLLIDGAIVTALRIGSAAPAASARAIAERLLQHALSPGRGRRKAARPGSS</sequence>
<proteinExistence type="predicted"/>
<evidence type="ECO:0000256" key="1">
    <source>
        <dbReference type="ARBA" id="ARBA00023125"/>
    </source>
</evidence>
<dbReference type="AlphaFoldDB" id="A0AAU8MZ81"/>
<dbReference type="EMBL" id="CP159925">
    <property type="protein sequence ID" value="XCO76919.1"/>
    <property type="molecule type" value="Genomic_DNA"/>
</dbReference>
<gene>
    <name evidence="4" type="ORF">ABU614_09090</name>
</gene>
<evidence type="ECO:0000313" key="4">
    <source>
        <dbReference type="EMBL" id="XCO76919.1"/>
    </source>
</evidence>
<dbReference type="GO" id="GO:0000976">
    <property type="term" value="F:transcription cis-regulatory region binding"/>
    <property type="evidence" value="ECO:0007669"/>
    <property type="project" value="TreeGrafter"/>
</dbReference>
<accession>A0AAU8MZ81</accession>
<dbReference type="InterPro" id="IPR036271">
    <property type="entry name" value="Tet_transcr_reg_TetR-rel_C_sf"/>
</dbReference>
<dbReference type="PRINTS" id="PR00455">
    <property type="entry name" value="HTHTETR"/>
</dbReference>
<dbReference type="InterPro" id="IPR001647">
    <property type="entry name" value="HTH_TetR"/>
</dbReference>
<evidence type="ECO:0000259" key="3">
    <source>
        <dbReference type="PROSITE" id="PS50977"/>
    </source>
</evidence>
<protein>
    <submittedName>
        <fullName evidence="4">TetR/AcrR family transcriptional regulator</fullName>
    </submittedName>
</protein>
<dbReference type="InterPro" id="IPR050109">
    <property type="entry name" value="HTH-type_TetR-like_transc_reg"/>
</dbReference>
<organism evidence="4">
    <name type="scientific">Lysobacter firmicutimachus</name>
    <dbReference type="NCBI Taxonomy" id="1792846"/>
    <lineage>
        <taxon>Bacteria</taxon>
        <taxon>Pseudomonadati</taxon>
        <taxon>Pseudomonadota</taxon>
        <taxon>Gammaproteobacteria</taxon>
        <taxon>Lysobacterales</taxon>
        <taxon>Lysobacteraceae</taxon>
        <taxon>Lysobacter</taxon>
    </lineage>
</organism>
<dbReference type="RefSeq" id="WP_363800205.1">
    <property type="nucleotide sequence ID" value="NZ_CP159925.1"/>
</dbReference>
<dbReference type="PANTHER" id="PTHR30055">
    <property type="entry name" value="HTH-TYPE TRANSCRIPTIONAL REGULATOR RUTR"/>
    <property type="match status" value="1"/>
</dbReference>
<keyword evidence="1 2" id="KW-0238">DNA-binding</keyword>
<evidence type="ECO:0000256" key="2">
    <source>
        <dbReference type="PROSITE-ProRule" id="PRU00335"/>
    </source>
</evidence>
<feature type="DNA-binding region" description="H-T-H motif" evidence="2">
    <location>
        <begin position="32"/>
        <end position="51"/>
    </location>
</feature>
<dbReference type="PANTHER" id="PTHR30055:SF200">
    <property type="entry name" value="HTH-TYPE TRANSCRIPTIONAL REPRESSOR BDCR"/>
    <property type="match status" value="1"/>
</dbReference>
<dbReference type="Gene3D" id="1.10.357.10">
    <property type="entry name" value="Tetracycline Repressor, domain 2"/>
    <property type="match status" value="1"/>
</dbReference>
<dbReference type="PROSITE" id="PS50977">
    <property type="entry name" value="HTH_TETR_2"/>
    <property type="match status" value="1"/>
</dbReference>
<feature type="domain" description="HTH tetR-type" evidence="3">
    <location>
        <begin position="9"/>
        <end position="69"/>
    </location>
</feature>
<dbReference type="SUPFAM" id="SSF48498">
    <property type="entry name" value="Tetracyclin repressor-like, C-terminal domain"/>
    <property type="match status" value="1"/>
</dbReference>
<name>A0AAU8MZ81_9GAMM</name>
<dbReference type="Pfam" id="PF00440">
    <property type="entry name" value="TetR_N"/>
    <property type="match status" value="1"/>
</dbReference>
<dbReference type="InterPro" id="IPR009057">
    <property type="entry name" value="Homeodomain-like_sf"/>
</dbReference>
<dbReference type="SUPFAM" id="SSF46689">
    <property type="entry name" value="Homeodomain-like"/>
    <property type="match status" value="1"/>
</dbReference>
<reference evidence="4" key="1">
    <citation type="submission" date="2024-06" db="EMBL/GenBank/DDBJ databases">
        <authorList>
            <person name="Li S."/>
        </authorList>
    </citation>
    <scope>NUCLEOTIDE SEQUENCE</scope>
    <source>
        <strain evidence="4">SR10</strain>
    </source>
</reference>
<dbReference type="GO" id="GO:0003700">
    <property type="term" value="F:DNA-binding transcription factor activity"/>
    <property type="evidence" value="ECO:0007669"/>
    <property type="project" value="TreeGrafter"/>
</dbReference>